<proteinExistence type="inferred from homology"/>
<feature type="compositionally biased region" description="Basic residues" evidence="7">
    <location>
        <begin position="371"/>
        <end position="384"/>
    </location>
</feature>
<evidence type="ECO:0000256" key="1">
    <source>
        <dbReference type="ARBA" id="ARBA00004123"/>
    </source>
</evidence>
<dbReference type="InterPro" id="IPR028929">
    <property type="entry name" value="Mif2_N"/>
</dbReference>
<dbReference type="InterPro" id="IPR028386">
    <property type="entry name" value="CENP-C/Mif2/cnp3"/>
</dbReference>
<dbReference type="GO" id="GO:0019237">
    <property type="term" value="F:centromeric DNA binding"/>
    <property type="evidence" value="ECO:0007669"/>
    <property type="project" value="InterPro"/>
</dbReference>
<feature type="compositionally biased region" description="Polar residues" evidence="7">
    <location>
        <begin position="309"/>
        <end position="323"/>
    </location>
</feature>
<dbReference type="AlphaFoldDB" id="A0A9P7YCZ3"/>
<evidence type="ECO:0000313" key="11">
    <source>
        <dbReference type="Proteomes" id="UP000824998"/>
    </source>
</evidence>
<feature type="compositionally biased region" description="Basic and acidic residues" evidence="7">
    <location>
        <begin position="328"/>
        <end position="340"/>
    </location>
</feature>
<comment type="function">
    <text evidence="5">Component of the kinetochore, a multiprotein complex that assembles on centromeric DNA and attaches chromosomes to spindle microtubules, mediating chromosome segregation and sister chromatid segregation during meiosis and mitosis. Component of the inner kinetochore constitutive centromere-associated network (CCAN), which serves as a structural platform for outer kinetochore assembly.</text>
</comment>
<feature type="region of interest" description="Disordered" evidence="7">
    <location>
        <begin position="1"/>
        <end position="83"/>
    </location>
</feature>
<sequence>MPPSSKVAPKRKPKDNQYPFDLGVRGRKTGIILPDTGIRDENGMEPMDGLFSSPAKPSPAQPKGKSQLNGFSNRTLSSEADMDATLEISPKVDGGEEYSQDLIDNAIEEDSFQMVDAGEEDYNEPEVQMDEPTQYDEESELEPEHVSAKKGKRKATEVDDTEELVAKSRRRPKKIASPVIEEEEEEDVRPVKRTRRSLNQAAELPKQKKVGSRKEVEAAEPEIEVPNKDSRPSKRGRKEKVIEEEDSAPVDKPVSKGKKAAPVAKTALPNGKRGPQKSKLESIQEDSPNIKRGPPLPRNNLGLVLLRRQTPSAGIGFQTTRSGRNSHKPIEYWRGERVEYSENEEEDENGGKVLLSRIKEIVRVDQDKAPAKKKSKGYKPKSKRRTEPESESEDDKELWEEEPGRIWGDTVEWRSQDSPGPERSPIEQEIALSNEAIVMRDVKDGHFKFAKTLSLPFFGAGIVDLPPGTEKFMKNSKQMCMVFFVHYGRVHVKIHETEFRIGKGGMWQVPRGNFYGMKNDYDKPVRLFFAQGNALIENTESSPDPGNAKAKVKGR</sequence>
<evidence type="ECO:0000259" key="9">
    <source>
        <dbReference type="Pfam" id="PF15624"/>
    </source>
</evidence>
<feature type="domain" description="Mif2 N-terminal" evidence="9">
    <location>
        <begin position="20"/>
        <end position="88"/>
    </location>
</feature>
<dbReference type="GO" id="GO:0005634">
    <property type="term" value="C:nucleus"/>
    <property type="evidence" value="ECO:0007669"/>
    <property type="project" value="UniProtKB-SubCell"/>
</dbReference>
<dbReference type="PANTHER" id="PTHR16684">
    <property type="entry name" value="CENTROMERE PROTEIN C"/>
    <property type="match status" value="1"/>
</dbReference>
<dbReference type="PANTHER" id="PTHR16684:SF11">
    <property type="entry name" value="CENTROMERE PROTEIN C"/>
    <property type="match status" value="1"/>
</dbReference>
<dbReference type="InterPro" id="IPR025974">
    <property type="entry name" value="Mif2/CENP-C_cupin"/>
</dbReference>
<evidence type="ECO:0000313" key="10">
    <source>
        <dbReference type="EMBL" id="KAG9231608.1"/>
    </source>
</evidence>
<dbReference type="SUPFAM" id="SSF51182">
    <property type="entry name" value="RmlC-like cupins"/>
    <property type="match status" value="1"/>
</dbReference>
<evidence type="ECO:0000256" key="5">
    <source>
        <dbReference type="ARBA" id="ARBA00057947"/>
    </source>
</evidence>
<keyword evidence="11" id="KW-1185">Reference proteome</keyword>
<dbReference type="CDD" id="cd06993">
    <property type="entry name" value="cupin_CENP-C_C"/>
    <property type="match status" value="1"/>
</dbReference>
<evidence type="ECO:0000259" key="8">
    <source>
        <dbReference type="Pfam" id="PF11699"/>
    </source>
</evidence>
<name>A0A9P7YCZ3_9HELO</name>
<dbReference type="GO" id="GO:0000776">
    <property type="term" value="C:kinetochore"/>
    <property type="evidence" value="ECO:0007669"/>
    <property type="project" value="InterPro"/>
</dbReference>
<feature type="region of interest" description="Disordered" evidence="7">
    <location>
        <begin position="121"/>
        <end position="351"/>
    </location>
</feature>
<evidence type="ECO:0000256" key="7">
    <source>
        <dbReference type="SAM" id="MobiDB-lite"/>
    </source>
</evidence>
<dbReference type="Gene3D" id="2.60.120.10">
    <property type="entry name" value="Jelly Rolls"/>
    <property type="match status" value="1"/>
</dbReference>
<organism evidence="10 11">
    <name type="scientific">Amylocarpus encephaloides</name>
    <dbReference type="NCBI Taxonomy" id="45428"/>
    <lineage>
        <taxon>Eukaryota</taxon>
        <taxon>Fungi</taxon>
        <taxon>Dikarya</taxon>
        <taxon>Ascomycota</taxon>
        <taxon>Pezizomycotina</taxon>
        <taxon>Leotiomycetes</taxon>
        <taxon>Helotiales</taxon>
        <taxon>Helotiales incertae sedis</taxon>
        <taxon>Amylocarpus</taxon>
    </lineage>
</organism>
<dbReference type="FunFam" id="2.60.120.10:FF:000033">
    <property type="entry name" value="Centromere protein C 1"/>
    <property type="match status" value="1"/>
</dbReference>
<reference evidence="10" key="1">
    <citation type="journal article" date="2021" name="IMA Fungus">
        <title>Genomic characterization of three marine fungi, including Emericellopsis atlantica sp. nov. with signatures of a generalist lifestyle and marine biomass degradation.</title>
        <authorList>
            <person name="Hagestad O.C."/>
            <person name="Hou L."/>
            <person name="Andersen J.H."/>
            <person name="Hansen E.H."/>
            <person name="Altermark B."/>
            <person name="Li C."/>
            <person name="Kuhnert E."/>
            <person name="Cox R.J."/>
            <person name="Crous P.W."/>
            <person name="Spatafora J.W."/>
            <person name="Lail K."/>
            <person name="Amirebrahimi M."/>
            <person name="Lipzen A."/>
            <person name="Pangilinan J."/>
            <person name="Andreopoulos W."/>
            <person name="Hayes R.D."/>
            <person name="Ng V."/>
            <person name="Grigoriev I.V."/>
            <person name="Jackson S.A."/>
            <person name="Sutton T.D.S."/>
            <person name="Dobson A.D.W."/>
            <person name="Rama T."/>
        </authorList>
    </citation>
    <scope>NUCLEOTIDE SEQUENCE</scope>
    <source>
        <strain evidence="10">TRa018bII</strain>
    </source>
</reference>
<dbReference type="Proteomes" id="UP000824998">
    <property type="component" value="Unassembled WGS sequence"/>
</dbReference>
<accession>A0A9P7YCZ3</accession>
<evidence type="ECO:0000256" key="4">
    <source>
        <dbReference type="ARBA" id="ARBA00023242"/>
    </source>
</evidence>
<gene>
    <name evidence="10" type="ORF">BJ875DRAFT_382619</name>
</gene>
<protein>
    <recommendedName>
        <fullName evidence="6">CENP-C homolog</fullName>
    </recommendedName>
</protein>
<dbReference type="InterPro" id="IPR014710">
    <property type="entry name" value="RmlC-like_jellyroll"/>
</dbReference>
<feature type="compositionally biased region" description="Acidic residues" evidence="7">
    <location>
        <begin position="389"/>
        <end position="401"/>
    </location>
</feature>
<feature type="compositionally biased region" description="Polar residues" evidence="7">
    <location>
        <begin position="68"/>
        <end position="78"/>
    </location>
</feature>
<keyword evidence="4" id="KW-0539">Nucleus</keyword>
<dbReference type="Pfam" id="PF15624">
    <property type="entry name" value="Mif2_N"/>
    <property type="match status" value="1"/>
</dbReference>
<keyword evidence="3" id="KW-0238">DNA-binding</keyword>
<dbReference type="GO" id="GO:0051315">
    <property type="term" value="P:attachment of mitotic spindle microtubules to kinetochore"/>
    <property type="evidence" value="ECO:0007669"/>
    <property type="project" value="TreeGrafter"/>
</dbReference>
<dbReference type="InterPro" id="IPR011051">
    <property type="entry name" value="RmlC_Cupin_sf"/>
</dbReference>
<dbReference type="EMBL" id="MU251591">
    <property type="protein sequence ID" value="KAG9231608.1"/>
    <property type="molecule type" value="Genomic_DNA"/>
</dbReference>
<comment type="similarity">
    <text evidence="2">Belongs to the CENP-C/MIF2 family.</text>
</comment>
<evidence type="ECO:0000256" key="3">
    <source>
        <dbReference type="ARBA" id="ARBA00023125"/>
    </source>
</evidence>
<comment type="caution">
    <text evidence="10">The sequence shown here is derived from an EMBL/GenBank/DDBJ whole genome shotgun (WGS) entry which is preliminary data.</text>
</comment>
<comment type="subcellular location">
    <subcellularLocation>
        <location evidence="1">Nucleus</location>
    </subcellularLocation>
</comment>
<dbReference type="GO" id="GO:0051455">
    <property type="term" value="P:spindle attachment to meiosis I kinetochore"/>
    <property type="evidence" value="ECO:0007669"/>
    <property type="project" value="TreeGrafter"/>
</dbReference>
<dbReference type="OrthoDB" id="1939643at2759"/>
<dbReference type="Pfam" id="PF11699">
    <property type="entry name" value="CENP-C_C"/>
    <property type="match status" value="1"/>
</dbReference>
<dbReference type="GO" id="GO:0051382">
    <property type="term" value="P:kinetochore assembly"/>
    <property type="evidence" value="ECO:0007669"/>
    <property type="project" value="InterPro"/>
</dbReference>
<feature type="region of interest" description="Disordered" evidence="7">
    <location>
        <begin position="366"/>
        <end position="401"/>
    </location>
</feature>
<evidence type="ECO:0000256" key="2">
    <source>
        <dbReference type="ARBA" id="ARBA00010291"/>
    </source>
</evidence>
<feature type="compositionally biased region" description="Acidic residues" evidence="7">
    <location>
        <begin position="121"/>
        <end position="141"/>
    </location>
</feature>
<evidence type="ECO:0000256" key="6">
    <source>
        <dbReference type="ARBA" id="ARBA00075033"/>
    </source>
</evidence>
<feature type="domain" description="Mif2/CENP-C cupin" evidence="8">
    <location>
        <begin position="447"/>
        <end position="531"/>
    </location>
</feature>